<dbReference type="InterPro" id="IPR002490">
    <property type="entry name" value="V-ATPase_116kDa_su"/>
</dbReference>
<feature type="coiled-coil region" evidence="11">
    <location>
        <begin position="228"/>
        <end position="255"/>
    </location>
</feature>
<dbReference type="GO" id="GO:0033179">
    <property type="term" value="C:proton-transporting V-type ATPase, V0 domain"/>
    <property type="evidence" value="ECO:0007669"/>
    <property type="project" value="InterPro"/>
</dbReference>
<name>A0A2R7Y5K0_9CREN</name>
<evidence type="ECO:0000256" key="4">
    <source>
        <dbReference type="ARBA" id="ARBA00022692"/>
    </source>
</evidence>
<keyword evidence="6 10" id="KW-0406">Ion transport</keyword>
<feature type="transmembrane region" description="Helical" evidence="10">
    <location>
        <begin position="492"/>
        <end position="510"/>
    </location>
</feature>
<keyword evidence="4 10" id="KW-0812">Transmembrane</keyword>
<evidence type="ECO:0000313" key="13">
    <source>
        <dbReference type="Proteomes" id="UP000244093"/>
    </source>
</evidence>
<evidence type="ECO:0000256" key="1">
    <source>
        <dbReference type="ARBA" id="ARBA00004141"/>
    </source>
</evidence>
<feature type="transmembrane region" description="Helical" evidence="10">
    <location>
        <begin position="356"/>
        <end position="385"/>
    </location>
</feature>
<evidence type="ECO:0000256" key="10">
    <source>
        <dbReference type="RuleBase" id="RU361189"/>
    </source>
</evidence>
<dbReference type="GO" id="GO:0007035">
    <property type="term" value="P:vacuolar acidification"/>
    <property type="evidence" value="ECO:0007669"/>
    <property type="project" value="TreeGrafter"/>
</dbReference>
<dbReference type="PANTHER" id="PTHR11629:SF63">
    <property type="entry name" value="V-TYPE PROTON ATPASE SUBUNIT A"/>
    <property type="match status" value="1"/>
</dbReference>
<feature type="coiled-coil region" evidence="11">
    <location>
        <begin position="101"/>
        <end position="135"/>
    </location>
</feature>
<reference evidence="12 13" key="1">
    <citation type="journal article" date="2018" name="Syst. Appl. Microbiol.">
        <title>A new symbiotic nanoarchaeote (Candidatus Nanoclepta minutus) and its host (Zestosphaera tikiterensis gen. nov., sp. nov.) from a New Zealand hot spring.</title>
        <authorList>
            <person name="St John E."/>
            <person name="Liu Y."/>
            <person name="Podar M."/>
            <person name="Stott M.B."/>
            <person name="Meneghin J."/>
            <person name="Chen Z."/>
            <person name="Lagutin K."/>
            <person name="Mitchell K."/>
            <person name="Reysenbach A.L."/>
        </authorList>
    </citation>
    <scope>NUCLEOTIDE SEQUENCE [LARGE SCALE GENOMIC DNA]</scope>
    <source>
        <strain evidence="12">NZ3</strain>
    </source>
</reference>
<accession>A0A2R7Y5K0</accession>
<comment type="similarity">
    <text evidence="2 10">Belongs to the V-ATPase 116 kDa subunit family.</text>
</comment>
<evidence type="ECO:0000313" key="12">
    <source>
        <dbReference type="EMBL" id="PUA32780.1"/>
    </source>
</evidence>
<dbReference type="EMBL" id="NBVN01000003">
    <property type="protein sequence ID" value="PUA32780.1"/>
    <property type="molecule type" value="Genomic_DNA"/>
</dbReference>
<keyword evidence="5 10" id="KW-1133">Transmembrane helix</keyword>
<dbReference type="GO" id="GO:0046961">
    <property type="term" value="F:proton-transporting ATPase activity, rotational mechanism"/>
    <property type="evidence" value="ECO:0007669"/>
    <property type="project" value="InterPro"/>
</dbReference>
<comment type="subcellular location">
    <subcellularLocation>
        <location evidence="1">Membrane</location>
        <topology evidence="1">Multi-pass membrane protein</topology>
    </subcellularLocation>
</comment>
<comment type="caution">
    <text evidence="12">The sequence shown here is derived from an EMBL/GenBank/DDBJ whole genome shotgun (WGS) entry which is preliminary data.</text>
</comment>
<dbReference type="GO" id="GO:0016471">
    <property type="term" value="C:vacuolar proton-transporting V-type ATPase complex"/>
    <property type="evidence" value="ECO:0007669"/>
    <property type="project" value="TreeGrafter"/>
</dbReference>
<keyword evidence="11" id="KW-0175">Coiled coil</keyword>
<comment type="function">
    <text evidence="8">Component of the A-type ATP synthase that produces ATP from ADP in the presence of a proton gradient across the membrane.</text>
</comment>
<dbReference type="Proteomes" id="UP000244093">
    <property type="component" value="Unassembled WGS sequence"/>
</dbReference>
<gene>
    <name evidence="12" type="ORF">B7O98_04850</name>
</gene>
<evidence type="ECO:0000256" key="9">
    <source>
        <dbReference type="ARBA" id="ARBA00068671"/>
    </source>
</evidence>
<evidence type="ECO:0000256" key="11">
    <source>
        <dbReference type="SAM" id="Coils"/>
    </source>
</evidence>
<feature type="transmembrane region" description="Helical" evidence="10">
    <location>
        <begin position="572"/>
        <end position="590"/>
    </location>
</feature>
<organism evidence="12 13">
    <name type="scientific">Zestosphaera tikiterensis</name>
    <dbReference type="NCBI Taxonomy" id="1973259"/>
    <lineage>
        <taxon>Archaea</taxon>
        <taxon>Thermoproteota</taxon>
        <taxon>Thermoprotei</taxon>
        <taxon>Desulfurococcales</taxon>
        <taxon>Desulfurococcaceae</taxon>
        <taxon>Zestosphaera</taxon>
    </lineage>
</organism>
<proteinExistence type="inferred from homology"/>
<evidence type="ECO:0000256" key="7">
    <source>
        <dbReference type="ARBA" id="ARBA00023136"/>
    </source>
</evidence>
<evidence type="ECO:0000256" key="2">
    <source>
        <dbReference type="ARBA" id="ARBA00009904"/>
    </source>
</evidence>
<dbReference type="PANTHER" id="PTHR11629">
    <property type="entry name" value="VACUOLAR PROTON ATPASES"/>
    <property type="match status" value="1"/>
</dbReference>
<evidence type="ECO:0000256" key="8">
    <source>
        <dbReference type="ARBA" id="ARBA00059506"/>
    </source>
</evidence>
<dbReference type="Pfam" id="PF01496">
    <property type="entry name" value="V_ATPase_I"/>
    <property type="match status" value="1"/>
</dbReference>
<dbReference type="GO" id="GO:0051117">
    <property type="term" value="F:ATPase binding"/>
    <property type="evidence" value="ECO:0007669"/>
    <property type="project" value="TreeGrafter"/>
</dbReference>
<evidence type="ECO:0000256" key="5">
    <source>
        <dbReference type="ARBA" id="ARBA00022989"/>
    </source>
</evidence>
<dbReference type="AlphaFoldDB" id="A0A2R7Y5K0"/>
<keyword evidence="7 10" id="KW-0472">Membrane</keyword>
<feature type="transmembrane region" description="Helical" evidence="10">
    <location>
        <begin position="522"/>
        <end position="541"/>
    </location>
</feature>
<keyword evidence="3 10" id="KW-0813">Transport</keyword>
<evidence type="ECO:0000256" key="3">
    <source>
        <dbReference type="ARBA" id="ARBA00022448"/>
    </source>
</evidence>
<feature type="transmembrane region" description="Helical" evidence="10">
    <location>
        <begin position="454"/>
        <end position="480"/>
    </location>
</feature>
<protein>
    <recommendedName>
        <fullName evidence="9 10">A-type ATP synthase subunit I</fullName>
    </recommendedName>
</protein>
<feature type="transmembrane region" description="Helical" evidence="10">
    <location>
        <begin position="406"/>
        <end position="429"/>
    </location>
</feature>
<sequence length="671" mass="74660">MALIVSTPEKLTYVRLLVPKDLVSKAIATLQKMEAMHVENVGELSEEDRKALTEALDKLRRFNNVIEVLESQYKKAVLVEVKREISFAKLEESFNTLIDTLSQALNKVEALLDNRKKLSEELEDLNKKVFVLETISKSMKDLRVVDLSFKGEMLFSSVVLGKNVNPDVFISLLPKDVIVLFKDVIGEDSIFLIAGYGYSYREFEECVKKVKAEVLEFPPIDASVTDFLSELKKKVENLNNSLGKLEEELNRVLNSLVDDLALAKVVKEVFEERLTALLKALSGEYLFAIEGWVPSGNIESLRTALESDVRYYLITAVHTDKTPPTKMRNPRLIRPFELMTRFYGVPSPGEWDPTPIITYSLAIFFGLMFADVVYGIVLFLLVKYVMDRSGFVDNPTSPGYLSLKKILTTLAVSSTVFGLLSNTFAGYSIKVSPEGLSFTAGGQVFSIINLADPITFLAMSLVIGLIHINLGHVLSLLVGLKRKDLGRVLNEVGLIVSQVFGIPYILHQFLNYELIALPNEAYTYLLYASLAGVLVMILGMVKSMGAIGLFLWVFNITGVLGDVLSYSRIAGLGLATYIMALNFNQIALGIYTHFNSLMPIVGTVLGIVFMMLTALFMNMFNIIFGALGGFVHSMRLCFVEFLPKWYDGNGIEFKPLALNVSKHVIIGKASS</sequence>
<evidence type="ECO:0000256" key="6">
    <source>
        <dbReference type="ARBA" id="ARBA00023065"/>
    </source>
</evidence>